<sequence length="117" mass="13491">MMKEPVKPHHTVIGGMQWFFCVHSWIWRPPDATVMGINVTMKRKISFMCPHVVKDRRGILFNFRESPPHKCFSLRYPTTVRSYFASPSFPSLSVHPSRLGLWGLPLASLRSELSPSH</sequence>
<keyword evidence="2" id="KW-1185">Reference proteome</keyword>
<organism evidence="1 2">
    <name type="scientific">Trichonephila clavipes</name>
    <name type="common">Golden silk orbweaver</name>
    <name type="synonym">Nephila clavipes</name>
    <dbReference type="NCBI Taxonomy" id="2585209"/>
    <lineage>
        <taxon>Eukaryota</taxon>
        <taxon>Metazoa</taxon>
        <taxon>Ecdysozoa</taxon>
        <taxon>Arthropoda</taxon>
        <taxon>Chelicerata</taxon>
        <taxon>Arachnida</taxon>
        <taxon>Araneae</taxon>
        <taxon>Araneomorphae</taxon>
        <taxon>Entelegynae</taxon>
        <taxon>Araneoidea</taxon>
        <taxon>Nephilidae</taxon>
        <taxon>Trichonephila</taxon>
    </lineage>
</organism>
<name>A0A8X6UXT7_TRICX</name>
<evidence type="ECO:0000313" key="1">
    <source>
        <dbReference type="EMBL" id="GFX88037.1"/>
    </source>
</evidence>
<proteinExistence type="predicted"/>
<comment type="caution">
    <text evidence="1">The sequence shown here is derived from an EMBL/GenBank/DDBJ whole genome shotgun (WGS) entry which is preliminary data.</text>
</comment>
<dbReference type="Proteomes" id="UP000887159">
    <property type="component" value="Unassembled WGS sequence"/>
</dbReference>
<accession>A0A8X6UXT7</accession>
<gene>
    <name evidence="1" type="ORF">TNCV_158551</name>
</gene>
<reference evidence="1" key="1">
    <citation type="submission" date="2020-08" db="EMBL/GenBank/DDBJ databases">
        <title>Multicomponent nature underlies the extraordinary mechanical properties of spider dragline silk.</title>
        <authorList>
            <person name="Kono N."/>
            <person name="Nakamura H."/>
            <person name="Mori M."/>
            <person name="Yoshida Y."/>
            <person name="Ohtoshi R."/>
            <person name="Malay A.D."/>
            <person name="Moran D.A.P."/>
            <person name="Tomita M."/>
            <person name="Numata K."/>
            <person name="Arakawa K."/>
        </authorList>
    </citation>
    <scope>NUCLEOTIDE SEQUENCE</scope>
</reference>
<dbReference type="EMBL" id="BMAU01021046">
    <property type="protein sequence ID" value="GFX88037.1"/>
    <property type="molecule type" value="Genomic_DNA"/>
</dbReference>
<evidence type="ECO:0000313" key="2">
    <source>
        <dbReference type="Proteomes" id="UP000887159"/>
    </source>
</evidence>
<protein>
    <submittedName>
        <fullName evidence="1">Uncharacterized protein</fullName>
    </submittedName>
</protein>
<dbReference type="AlphaFoldDB" id="A0A8X6UXT7"/>